<evidence type="ECO:0000256" key="3">
    <source>
        <dbReference type="ARBA" id="ARBA00022723"/>
    </source>
</evidence>
<evidence type="ECO:0000256" key="9">
    <source>
        <dbReference type="ARBA" id="ARBA00023242"/>
    </source>
</evidence>
<dbReference type="GO" id="GO:0008270">
    <property type="term" value="F:zinc ion binding"/>
    <property type="evidence" value="ECO:0007669"/>
    <property type="project" value="UniProtKB-KW"/>
</dbReference>
<keyword evidence="9 10" id="KW-0539">Nucleus</keyword>
<evidence type="ECO:0000256" key="7">
    <source>
        <dbReference type="ARBA" id="ARBA00023125"/>
    </source>
</evidence>
<reference evidence="13" key="2">
    <citation type="submission" date="2025-09" db="UniProtKB">
        <authorList>
            <consortium name="Ensembl"/>
        </authorList>
    </citation>
    <scope>IDENTIFICATION</scope>
</reference>
<keyword evidence="4" id="KW-0863">Zinc-finger</keyword>
<evidence type="ECO:0000313" key="13">
    <source>
        <dbReference type="Ensembl" id="ENSEBUP00000012281.1"/>
    </source>
</evidence>
<feature type="compositionally biased region" description="Basic residues" evidence="11">
    <location>
        <begin position="588"/>
        <end position="597"/>
    </location>
</feature>
<evidence type="ECO:0000256" key="8">
    <source>
        <dbReference type="ARBA" id="ARBA00023163"/>
    </source>
</evidence>
<evidence type="ECO:0000256" key="10">
    <source>
        <dbReference type="PROSITE-ProRule" id="PRU00089"/>
    </source>
</evidence>
<dbReference type="FunFam" id="1.10.10.10:FF:000010">
    <property type="entry name" value="Forkhead box P2 isoform B"/>
    <property type="match status" value="1"/>
</dbReference>
<dbReference type="Pfam" id="PF16159">
    <property type="entry name" value="FOXP-CC"/>
    <property type="match status" value="1"/>
</dbReference>
<feature type="compositionally biased region" description="Acidic residues" evidence="11">
    <location>
        <begin position="785"/>
        <end position="800"/>
    </location>
</feature>
<dbReference type="GeneTree" id="ENSGT00940000155480"/>
<evidence type="ECO:0000256" key="4">
    <source>
        <dbReference type="ARBA" id="ARBA00022771"/>
    </source>
</evidence>
<feature type="domain" description="Fork-head" evidence="12">
    <location>
        <begin position="508"/>
        <end position="597"/>
    </location>
</feature>
<feature type="compositionally biased region" description="Polar residues" evidence="11">
    <location>
        <begin position="254"/>
        <end position="277"/>
    </location>
</feature>
<dbReference type="PROSITE" id="PS50039">
    <property type="entry name" value="FORK_HEAD_3"/>
    <property type="match status" value="1"/>
</dbReference>
<dbReference type="Gene3D" id="1.20.5.340">
    <property type="match status" value="1"/>
</dbReference>
<dbReference type="InterPro" id="IPR032354">
    <property type="entry name" value="FOXP-CC"/>
</dbReference>
<dbReference type="PRINTS" id="PR00053">
    <property type="entry name" value="FORKHEAD"/>
</dbReference>
<feature type="region of interest" description="Disordered" evidence="11">
    <location>
        <begin position="701"/>
        <end position="800"/>
    </location>
</feature>
<keyword evidence="14" id="KW-1185">Reference proteome</keyword>
<keyword evidence="7 10" id="KW-0238">DNA-binding</keyword>
<proteinExistence type="predicted"/>
<dbReference type="AlphaFoldDB" id="A0A8C4WUT9"/>
<comment type="subcellular location">
    <subcellularLocation>
        <location evidence="1 10">Nucleus</location>
    </subcellularLocation>
</comment>
<keyword evidence="8" id="KW-0804">Transcription</keyword>
<organism evidence="13 14">
    <name type="scientific">Eptatretus burgeri</name>
    <name type="common">Inshore hagfish</name>
    <dbReference type="NCBI Taxonomy" id="7764"/>
    <lineage>
        <taxon>Eukaryota</taxon>
        <taxon>Metazoa</taxon>
        <taxon>Chordata</taxon>
        <taxon>Craniata</taxon>
        <taxon>Vertebrata</taxon>
        <taxon>Cyclostomata</taxon>
        <taxon>Myxini</taxon>
        <taxon>Myxiniformes</taxon>
        <taxon>Myxinidae</taxon>
        <taxon>Eptatretinae</taxon>
        <taxon>Eptatretus</taxon>
    </lineage>
</organism>
<feature type="DNA-binding region" description="Fork-head" evidence="10">
    <location>
        <begin position="508"/>
        <end position="597"/>
    </location>
</feature>
<evidence type="ECO:0000313" key="14">
    <source>
        <dbReference type="Proteomes" id="UP000694388"/>
    </source>
</evidence>
<evidence type="ECO:0000256" key="5">
    <source>
        <dbReference type="ARBA" id="ARBA00022833"/>
    </source>
</evidence>
<dbReference type="InterPro" id="IPR036390">
    <property type="entry name" value="WH_DNA-bd_sf"/>
</dbReference>
<evidence type="ECO:0000256" key="1">
    <source>
        <dbReference type="ARBA" id="ARBA00004123"/>
    </source>
</evidence>
<accession>A0A8C4WUT9</accession>
<dbReference type="SMART" id="SM00339">
    <property type="entry name" value="FH"/>
    <property type="match status" value="1"/>
</dbReference>
<dbReference type="Gene3D" id="1.10.10.10">
    <property type="entry name" value="Winged helix-like DNA-binding domain superfamily/Winged helix DNA-binding domain"/>
    <property type="match status" value="1"/>
</dbReference>
<feature type="compositionally biased region" description="Low complexity" evidence="11">
    <location>
        <begin position="12"/>
        <end position="27"/>
    </location>
</feature>
<evidence type="ECO:0000259" key="12">
    <source>
        <dbReference type="PROSITE" id="PS50039"/>
    </source>
</evidence>
<dbReference type="PANTHER" id="PTHR45796">
    <property type="entry name" value="FORKHEAD BOX P, ISOFORM C"/>
    <property type="match status" value="1"/>
</dbReference>
<dbReference type="GO" id="GO:0001227">
    <property type="term" value="F:DNA-binding transcription repressor activity, RNA polymerase II-specific"/>
    <property type="evidence" value="ECO:0007669"/>
    <property type="project" value="TreeGrafter"/>
</dbReference>
<feature type="region of interest" description="Disordered" evidence="11">
    <location>
        <begin position="415"/>
        <end position="453"/>
    </location>
</feature>
<sequence>MMQEAFKELVGNAGLSNQNGGSNQSESRMSCDVVPSDHVTASDLIQFQQQQALQAVARQLLLQHQTASLKQQKSNEKQSPLQVPVSVAMMSPHIVTSQQMQQLLQQQVLSPQQLQALLQQQQAAVLLQQQQLQEFYKKQQEQMHLQLLQQSSKSSKELGVPQLVLQQQLLQVQQQQHLLGLQRHGLGFPLGTHSLSALSQGLDSSDRQQLWKDAGSSISVGTVAVVGRNSVGGINNSNSGGSGVRCHVSVDDSSIPSASKNGGLDLSSSTPFSTTKLSPPIPHATTLMNGQTRGHTPRRDSSSTDEHVDGSHALYGHGVCKWPGCETVCDDLSVFLKHLNLEHTLDDRSTAQCRVQMQVVQQLELQLSKERERLTAMMAHLHMRPTEPKPTPQPLNLVSAVTLSKSCALTDGTSRLQAAQGMPQTPSTPTPAPTALTSNPLGPLVSNMGHASHPPPFPPVLTSTAGMQSHPHAAGLTPIRRRHSDKYSIPVGADLAQNYEFYTNAEVRPPFTYAALIRQAILETPDRQMTLNEIYNWFTRTFAYFRRNAATWKGAVRTNLSLHKCFVRIEDEYGSFWTVDEEEYCRARHSQRGRPRKPGLEGPYGSPASGSHSGFGQEGSFADYRSPYASPSLLFLTHDSPSLIKNIQTSLGYSGTLNATLQAALAENSLSFLSNSALANPAAVAMLNAAQDELNGSLDHLNGSPIRSPHSRPPLVKEEPLENETGEIHNQLPMTTNPSLEEDDEEVHSFALSHQSPEEGDIPLPSSNQGLEDDHFPLPMHASDTEDDQDFEREEMDDIE</sequence>
<dbReference type="Ensembl" id="ENSEBUT00000012857.1">
    <property type="protein sequence ID" value="ENSEBUP00000012281.1"/>
    <property type="gene ID" value="ENSEBUG00000007829.1"/>
</dbReference>
<dbReference type="Pfam" id="PF00250">
    <property type="entry name" value="Forkhead"/>
    <property type="match status" value="1"/>
</dbReference>
<protein>
    <submittedName>
        <fullName evidence="13">Forkhead box P2</fullName>
    </submittedName>
</protein>
<feature type="compositionally biased region" description="Basic and acidic residues" evidence="11">
    <location>
        <begin position="297"/>
        <end position="309"/>
    </location>
</feature>
<feature type="region of interest" description="Disordered" evidence="11">
    <location>
        <begin position="588"/>
        <end position="616"/>
    </location>
</feature>
<dbReference type="InterPro" id="IPR036388">
    <property type="entry name" value="WH-like_DNA-bd_sf"/>
</dbReference>
<keyword evidence="3" id="KW-0479">Metal-binding</keyword>
<evidence type="ECO:0000256" key="6">
    <source>
        <dbReference type="ARBA" id="ARBA00023015"/>
    </source>
</evidence>
<keyword evidence="6" id="KW-0805">Transcription regulation</keyword>
<keyword evidence="2" id="KW-0678">Repressor</keyword>
<keyword evidence="5" id="KW-0862">Zinc</keyword>
<name>A0A8C4WUT9_EPTBU</name>
<feature type="region of interest" description="Disordered" evidence="11">
    <location>
        <begin position="12"/>
        <end position="33"/>
    </location>
</feature>
<feature type="region of interest" description="Disordered" evidence="11">
    <location>
        <begin position="254"/>
        <end position="309"/>
    </location>
</feature>
<dbReference type="Proteomes" id="UP000694388">
    <property type="component" value="Unplaced"/>
</dbReference>
<dbReference type="InterPro" id="IPR001766">
    <property type="entry name" value="Fork_head_dom"/>
</dbReference>
<dbReference type="PANTHER" id="PTHR45796:SF4">
    <property type="entry name" value="FORKHEAD BOX P, ISOFORM C"/>
    <property type="match status" value="1"/>
</dbReference>
<evidence type="ECO:0000256" key="11">
    <source>
        <dbReference type="SAM" id="MobiDB-lite"/>
    </source>
</evidence>
<dbReference type="GO" id="GO:0005634">
    <property type="term" value="C:nucleus"/>
    <property type="evidence" value="ECO:0007669"/>
    <property type="project" value="UniProtKB-SubCell"/>
</dbReference>
<dbReference type="InterPro" id="IPR050998">
    <property type="entry name" value="FOXP"/>
</dbReference>
<dbReference type="FunFam" id="1.20.5.340:FF:000005">
    <property type="entry name" value="Forkhead box P1, isoform CRA_f"/>
    <property type="match status" value="1"/>
</dbReference>
<reference evidence="13" key="1">
    <citation type="submission" date="2025-08" db="UniProtKB">
        <authorList>
            <consortium name="Ensembl"/>
        </authorList>
    </citation>
    <scope>IDENTIFICATION</scope>
</reference>
<dbReference type="SUPFAM" id="SSF46785">
    <property type="entry name" value="Winged helix' DNA-binding domain"/>
    <property type="match status" value="1"/>
</dbReference>
<dbReference type="GO" id="GO:0000978">
    <property type="term" value="F:RNA polymerase II cis-regulatory region sequence-specific DNA binding"/>
    <property type="evidence" value="ECO:0007669"/>
    <property type="project" value="TreeGrafter"/>
</dbReference>
<evidence type="ECO:0000256" key="2">
    <source>
        <dbReference type="ARBA" id="ARBA00022491"/>
    </source>
</evidence>